<organism evidence="1">
    <name type="scientific">Rhizophora mucronata</name>
    <name type="common">Asiatic mangrove</name>
    <dbReference type="NCBI Taxonomy" id="61149"/>
    <lineage>
        <taxon>Eukaryota</taxon>
        <taxon>Viridiplantae</taxon>
        <taxon>Streptophyta</taxon>
        <taxon>Embryophyta</taxon>
        <taxon>Tracheophyta</taxon>
        <taxon>Spermatophyta</taxon>
        <taxon>Magnoliopsida</taxon>
        <taxon>eudicotyledons</taxon>
        <taxon>Gunneridae</taxon>
        <taxon>Pentapetalae</taxon>
        <taxon>rosids</taxon>
        <taxon>fabids</taxon>
        <taxon>Malpighiales</taxon>
        <taxon>Rhizophoraceae</taxon>
        <taxon>Rhizophora</taxon>
    </lineage>
</organism>
<evidence type="ECO:0000313" key="1">
    <source>
        <dbReference type="EMBL" id="MBX57698.1"/>
    </source>
</evidence>
<name>A0A2P2PSI1_RHIMU</name>
<proteinExistence type="predicted"/>
<protein>
    <submittedName>
        <fullName evidence="1">Uncharacterized protein</fullName>
    </submittedName>
</protein>
<dbReference type="AlphaFoldDB" id="A0A2P2PSI1"/>
<reference evidence="1" key="1">
    <citation type="submission" date="2018-02" db="EMBL/GenBank/DDBJ databases">
        <title>Rhizophora mucronata_Transcriptome.</title>
        <authorList>
            <person name="Meera S.P."/>
            <person name="Sreeshan A."/>
            <person name="Augustine A."/>
        </authorList>
    </citation>
    <scope>NUCLEOTIDE SEQUENCE</scope>
    <source>
        <tissue evidence="1">Leaf</tissue>
    </source>
</reference>
<dbReference type="EMBL" id="GGEC01077214">
    <property type="protein sequence ID" value="MBX57698.1"/>
    <property type="molecule type" value="Transcribed_RNA"/>
</dbReference>
<accession>A0A2P2PSI1</accession>
<sequence>MVLMGLHIHSDFRWMTVFAVFRLPNLHQILSRCAIYLQKQHGSARY</sequence>